<name>A0A815K8W0_9BILA</name>
<accession>A0A815K8W0</accession>
<keyword evidence="1" id="KW-1133">Transmembrane helix</keyword>
<dbReference type="Gene3D" id="2.60.120.260">
    <property type="entry name" value="Galactose-binding domain-like"/>
    <property type="match status" value="2"/>
</dbReference>
<comment type="caution">
    <text evidence="2">The sequence shown here is derived from an EMBL/GenBank/DDBJ whole genome shotgun (WGS) entry which is preliminary data.</text>
</comment>
<dbReference type="EMBL" id="CAJNON010000825">
    <property type="protein sequence ID" value="CAF1386643.1"/>
    <property type="molecule type" value="Genomic_DNA"/>
</dbReference>
<keyword evidence="1" id="KW-0472">Membrane</keyword>
<dbReference type="OrthoDB" id="10365210at2759"/>
<feature type="transmembrane region" description="Helical" evidence="1">
    <location>
        <begin position="29"/>
        <end position="53"/>
    </location>
</feature>
<reference evidence="2" key="1">
    <citation type="submission" date="2021-02" db="EMBL/GenBank/DDBJ databases">
        <authorList>
            <person name="Nowell W R."/>
        </authorList>
    </citation>
    <scope>NUCLEOTIDE SEQUENCE</scope>
</reference>
<evidence type="ECO:0000313" key="3">
    <source>
        <dbReference type="Proteomes" id="UP000663891"/>
    </source>
</evidence>
<feature type="transmembrane region" description="Helical" evidence="1">
    <location>
        <begin position="305"/>
        <end position="329"/>
    </location>
</feature>
<organism evidence="2 3">
    <name type="scientific">Adineta steineri</name>
    <dbReference type="NCBI Taxonomy" id="433720"/>
    <lineage>
        <taxon>Eukaryota</taxon>
        <taxon>Metazoa</taxon>
        <taxon>Spiralia</taxon>
        <taxon>Gnathifera</taxon>
        <taxon>Rotifera</taxon>
        <taxon>Eurotatoria</taxon>
        <taxon>Bdelloidea</taxon>
        <taxon>Adinetida</taxon>
        <taxon>Adinetidae</taxon>
        <taxon>Adineta</taxon>
    </lineage>
</organism>
<proteinExistence type="predicted"/>
<sequence>MNSIIDESDDEPLLYIGSMRNDHKFCSQYYLEIISCSIICMFIATIITGGIFFEKQLLLSPTFNKGCDKQSETGNSCSVHNLKTIVLISLEKPVYNKYYNFSFFYTALSKRSIITFAFATGWRWYLDDISIYDILDKTELIINGDFESGKLDEYCICDSTMDRTEVRKSTVKSGSYACYIHNFFKPIKLSQAVNTISGRNYTINFSLQSEFYFNNNQVTVYMKVTLDMTELDEIRSITSQQHFNTVTSEDRQISQSEVITISSNESADFSQINNVNMNPITDESDDEPLLYIRPVRNNRKFFSHYYFEILAGSIIIVSIIIIIAGGYYFTRDSIPPTRSTRFTVFSTFPSSLTSTRSNVFTRPTKWNMFTTSTRSNVFTTSAKPNMFTTSTEFPGSNITCNKESGRGKSCATYDSNPTLLIRLDSLLTSKYWYFSYGYIAQANTSIITFVFAQRSRWNLDDLSIYDSLNNIELIEDGSFEGGSLYAYCECGAKFRTNELTAKSNHSGSYSYEPSSFFSLIKLSQAVDTIVGRNYNISFWLKNQGFGKNSVSVYMSVAKGRNSEIQETPKNIMNVSTEVSVTSAI</sequence>
<evidence type="ECO:0000256" key="1">
    <source>
        <dbReference type="SAM" id="Phobius"/>
    </source>
</evidence>
<dbReference type="Proteomes" id="UP000663891">
    <property type="component" value="Unassembled WGS sequence"/>
</dbReference>
<evidence type="ECO:0000313" key="2">
    <source>
        <dbReference type="EMBL" id="CAF1386643.1"/>
    </source>
</evidence>
<keyword evidence="1" id="KW-0812">Transmembrane</keyword>
<gene>
    <name evidence="2" type="ORF">VCS650_LOCUS35709</name>
</gene>
<dbReference type="AlphaFoldDB" id="A0A815K8W0"/>
<protein>
    <submittedName>
        <fullName evidence="2">Uncharacterized protein</fullName>
    </submittedName>
</protein>